<organism evidence="2 3">
    <name type="scientific">Lentinula detonsa</name>
    <dbReference type="NCBI Taxonomy" id="2804962"/>
    <lineage>
        <taxon>Eukaryota</taxon>
        <taxon>Fungi</taxon>
        <taxon>Dikarya</taxon>
        <taxon>Basidiomycota</taxon>
        <taxon>Agaricomycotina</taxon>
        <taxon>Agaricomycetes</taxon>
        <taxon>Agaricomycetidae</taxon>
        <taxon>Agaricales</taxon>
        <taxon>Marasmiineae</taxon>
        <taxon>Omphalotaceae</taxon>
        <taxon>Lentinula</taxon>
    </lineage>
</organism>
<evidence type="ECO:0008006" key="4">
    <source>
        <dbReference type="Google" id="ProtNLM"/>
    </source>
</evidence>
<comment type="caution">
    <text evidence="2">The sequence shown here is derived from an EMBL/GenBank/DDBJ whole genome shotgun (WGS) entry which is preliminary data.</text>
</comment>
<dbReference type="AlphaFoldDB" id="A0A9W8NPY1"/>
<feature type="region of interest" description="Disordered" evidence="1">
    <location>
        <begin position="299"/>
        <end position="327"/>
    </location>
</feature>
<sequence>MSSIQHTTVAVTPGPTGLSVISQPPVKPAEIFDVQSSDSEDEDEERAALLEKLALLDKQGKEKQARKKAEAEKKIYEEQVQKAREEAEKKARVLEEYRIHRTDKQSRLEAAAAISPKISSVLPREESNDRNRGEGPSGKRPHSSGPGSDVPQVIIYKKKKQLDPIDTDDDSDSGEFMQQRGPCENCVKKHLRCFLQPRNGRNLACVPCNKAKLGCSWVRKKQIEPNSVKDVQLPVVPAESKTLRDLLGTIVGQNSSMIHQLAALVNQGNSLVVQSHAMVHHLEIMSANMIQDPPIEESQMSVMDVGVTQEDRSESVSENGKSKARAP</sequence>
<evidence type="ECO:0000313" key="2">
    <source>
        <dbReference type="EMBL" id="KAJ3738561.1"/>
    </source>
</evidence>
<feature type="region of interest" description="Disordered" evidence="1">
    <location>
        <begin position="1"/>
        <end position="24"/>
    </location>
</feature>
<keyword evidence="3" id="KW-1185">Reference proteome</keyword>
<protein>
    <recommendedName>
        <fullName evidence="4">Zn(2)-C6 fungal-type domain-containing protein</fullName>
    </recommendedName>
</protein>
<evidence type="ECO:0000313" key="3">
    <source>
        <dbReference type="Proteomes" id="UP001142393"/>
    </source>
</evidence>
<feature type="compositionally biased region" description="Basic and acidic residues" evidence="1">
    <location>
        <begin position="98"/>
        <end position="107"/>
    </location>
</feature>
<accession>A0A9W8NPY1</accession>
<gene>
    <name evidence="2" type="ORF">DFH05DRAFT_1531282</name>
</gene>
<feature type="compositionally biased region" description="Basic and acidic residues" evidence="1">
    <location>
        <begin position="123"/>
        <end position="133"/>
    </location>
</feature>
<feature type="compositionally biased region" description="Polar residues" evidence="1">
    <location>
        <begin position="1"/>
        <end position="10"/>
    </location>
</feature>
<name>A0A9W8NPY1_9AGAR</name>
<proteinExistence type="predicted"/>
<reference evidence="2 3" key="1">
    <citation type="journal article" date="2023" name="Proc. Natl. Acad. Sci. U.S.A.">
        <title>A global phylogenomic analysis of the shiitake genus Lentinula.</title>
        <authorList>
            <person name="Sierra-Patev S."/>
            <person name="Min B."/>
            <person name="Naranjo-Ortiz M."/>
            <person name="Looney B."/>
            <person name="Konkel Z."/>
            <person name="Slot J.C."/>
            <person name="Sakamoto Y."/>
            <person name="Steenwyk J.L."/>
            <person name="Rokas A."/>
            <person name="Carro J."/>
            <person name="Camarero S."/>
            <person name="Ferreira P."/>
            <person name="Molpeceres G."/>
            <person name="Ruiz-Duenas F.J."/>
            <person name="Serrano A."/>
            <person name="Henrissat B."/>
            <person name="Drula E."/>
            <person name="Hughes K.W."/>
            <person name="Mata J.L."/>
            <person name="Ishikawa N.K."/>
            <person name="Vargas-Isla R."/>
            <person name="Ushijima S."/>
            <person name="Smith C.A."/>
            <person name="Donoghue J."/>
            <person name="Ahrendt S."/>
            <person name="Andreopoulos W."/>
            <person name="He G."/>
            <person name="LaButti K."/>
            <person name="Lipzen A."/>
            <person name="Ng V."/>
            <person name="Riley R."/>
            <person name="Sandor L."/>
            <person name="Barry K."/>
            <person name="Martinez A.T."/>
            <person name="Xiao Y."/>
            <person name="Gibbons J.G."/>
            <person name="Terashima K."/>
            <person name="Grigoriev I.V."/>
            <person name="Hibbett D."/>
        </authorList>
    </citation>
    <scope>NUCLEOTIDE SEQUENCE [LARGE SCALE GENOMIC DNA]</scope>
    <source>
        <strain evidence="2 3">TFB7810</strain>
    </source>
</reference>
<evidence type="ECO:0000256" key="1">
    <source>
        <dbReference type="SAM" id="MobiDB-lite"/>
    </source>
</evidence>
<feature type="region of interest" description="Disordered" evidence="1">
    <location>
        <begin position="98"/>
        <end position="150"/>
    </location>
</feature>
<dbReference type="Proteomes" id="UP001142393">
    <property type="component" value="Unassembled WGS sequence"/>
</dbReference>
<dbReference type="EMBL" id="JANVFU010000027">
    <property type="protein sequence ID" value="KAJ3738561.1"/>
    <property type="molecule type" value="Genomic_DNA"/>
</dbReference>